<dbReference type="GeneID" id="104741062"/>
<evidence type="ECO:0000256" key="1">
    <source>
        <dbReference type="SAM" id="MobiDB-lite"/>
    </source>
</evidence>
<accession>A0ABM0VRM7</accession>
<name>A0ABM0VRM7_CAMSA</name>
<feature type="region of interest" description="Disordered" evidence="1">
    <location>
        <begin position="69"/>
        <end position="107"/>
    </location>
</feature>
<dbReference type="PANTHER" id="PTHR31385:SF4">
    <property type="entry name" value="F28C11.15-RELATED"/>
    <property type="match status" value="1"/>
</dbReference>
<reference evidence="4" key="2">
    <citation type="submission" date="2025-08" db="UniProtKB">
        <authorList>
            <consortium name="RefSeq"/>
        </authorList>
    </citation>
    <scope>IDENTIFICATION</scope>
    <source>
        <tissue evidence="4">Leaf</tissue>
    </source>
</reference>
<dbReference type="Proteomes" id="UP000694864">
    <property type="component" value="Chromosome 14"/>
</dbReference>
<feature type="compositionally biased region" description="Basic and acidic residues" evidence="1">
    <location>
        <begin position="82"/>
        <end position="107"/>
    </location>
</feature>
<proteinExistence type="predicted"/>
<dbReference type="RefSeq" id="XP_010460137.1">
    <property type="nucleotide sequence ID" value="XM_010461835.2"/>
</dbReference>
<dbReference type="InterPro" id="IPR003863">
    <property type="entry name" value="DUF220"/>
</dbReference>
<keyword evidence="3" id="KW-1185">Reference proteome</keyword>
<evidence type="ECO:0000259" key="2">
    <source>
        <dbReference type="Pfam" id="PF02713"/>
    </source>
</evidence>
<sequence>MNVKYLFSHQFDVEASSSLRRDLRLVSQLSFCSTIFSVTPTQDAHSTTQSQARHTPEFREVMGKFPGFGGYINQNTQQPPKAESKRSENVKSKSRPEINAPEERDEMKEQLKLWRHAEKKEQWEDLPAKVKVETEDGLSHVDIVFILGLPPQAAYDVLTNPDNQAYSRIINQRHELLENVSRKVVKDDGARQTVESEKAVAWKFLSWSGTIPITLDFVENRKKISAVYMKNKMKFMKTFEGSWKVEPVYVDSERLCKNMKPKSREEYQKCSGGHIASKVTMNQTFQPSTLLNLPPLSWYIRKITITITKNLVQDLQDRGAIIRGV</sequence>
<evidence type="ECO:0000313" key="3">
    <source>
        <dbReference type="Proteomes" id="UP000694864"/>
    </source>
</evidence>
<dbReference type="PANTHER" id="PTHR31385">
    <property type="entry name" value="PUTATIVE (DUF220)-RELATED"/>
    <property type="match status" value="1"/>
</dbReference>
<protein>
    <submittedName>
        <fullName evidence="4">Uncharacterized protein LOC104741062 isoform X1</fullName>
    </submittedName>
</protein>
<organism evidence="3 4">
    <name type="scientific">Camelina sativa</name>
    <name type="common">False flax</name>
    <name type="synonym">Myagrum sativum</name>
    <dbReference type="NCBI Taxonomy" id="90675"/>
    <lineage>
        <taxon>Eukaryota</taxon>
        <taxon>Viridiplantae</taxon>
        <taxon>Streptophyta</taxon>
        <taxon>Embryophyta</taxon>
        <taxon>Tracheophyta</taxon>
        <taxon>Spermatophyta</taxon>
        <taxon>Magnoliopsida</taxon>
        <taxon>eudicotyledons</taxon>
        <taxon>Gunneridae</taxon>
        <taxon>Pentapetalae</taxon>
        <taxon>rosids</taxon>
        <taxon>malvids</taxon>
        <taxon>Brassicales</taxon>
        <taxon>Brassicaceae</taxon>
        <taxon>Camelineae</taxon>
        <taxon>Camelina</taxon>
    </lineage>
</organism>
<dbReference type="Pfam" id="PF02713">
    <property type="entry name" value="DUF220"/>
    <property type="match status" value="1"/>
</dbReference>
<gene>
    <name evidence="4" type="primary">LOC104741062</name>
</gene>
<reference evidence="3" key="1">
    <citation type="journal article" date="2014" name="Nat. Commun.">
        <title>The emerging biofuel crop Camelina sativa retains a highly undifferentiated hexaploid genome structure.</title>
        <authorList>
            <person name="Kagale S."/>
            <person name="Koh C."/>
            <person name="Nixon J."/>
            <person name="Bollina V."/>
            <person name="Clarke W.E."/>
            <person name="Tuteja R."/>
            <person name="Spillane C."/>
            <person name="Robinson S.J."/>
            <person name="Links M.G."/>
            <person name="Clarke C."/>
            <person name="Higgins E.E."/>
            <person name="Huebert T."/>
            <person name="Sharpe A.G."/>
            <person name="Parkin I.A."/>
        </authorList>
    </citation>
    <scope>NUCLEOTIDE SEQUENCE [LARGE SCALE GENOMIC DNA]</scope>
    <source>
        <strain evidence="3">cv. DH55</strain>
    </source>
</reference>
<evidence type="ECO:0000313" key="4">
    <source>
        <dbReference type="RefSeq" id="XP_010460137.1"/>
    </source>
</evidence>
<feature type="domain" description="DUF220" evidence="2">
    <location>
        <begin position="208"/>
        <end position="278"/>
    </location>
</feature>